<dbReference type="RefSeq" id="WP_123825474.1">
    <property type="nucleotide sequence ID" value="NZ_RKMF01000011.1"/>
</dbReference>
<comment type="caution">
    <text evidence="1">The sequence shown here is derived from an EMBL/GenBank/DDBJ whole genome shotgun (WGS) entry which is preliminary data.</text>
</comment>
<evidence type="ECO:0000313" key="1">
    <source>
        <dbReference type="EMBL" id="ROZ62614.1"/>
    </source>
</evidence>
<organism evidence="1 2">
    <name type="scientific">Kocuria soli</name>
    <dbReference type="NCBI Taxonomy" id="2485125"/>
    <lineage>
        <taxon>Bacteria</taxon>
        <taxon>Bacillati</taxon>
        <taxon>Actinomycetota</taxon>
        <taxon>Actinomycetes</taxon>
        <taxon>Micrococcales</taxon>
        <taxon>Micrococcaceae</taxon>
        <taxon>Kocuria</taxon>
    </lineage>
</organism>
<name>A0A3N3ZNW2_9MICC</name>
<dbReference type="OrthoDB" id="3827359at2"/>
<reference evidence="1 2" key="1">
    <citation type="submission" date="2018-10" db="EMBL/GenBank/DDBJ databases">
        <title>Kocuria sp. M5W7-7, whole genome shotgun sequence.</title>
        <authorList>
            <person name="Tuo L."/>
        </authorList>
    </citation>
    <scope>NUCLEOTIDE SEQUENCE [LARGE SCALE GENOMIC DNA]</scope>
    <source>
        <strain evidence="1 2">M5W7-7</strain>
    </source>
</reference>
<sequence length="190" mass="20633">MRWDDLFADMEAQLAAERYRGVEMEAAELTRAETAEALLEDRFGAHLGSPARISLRGGRGLDGFVASAGAGWVVLEEQGHETLVPLAAVDWIEGLGVRRQSPEHRRRLGLPHAMRALATARAAVQLHLTSGPSVVLEGTIDRAGRDHLDLALHPSDEYRRRRSVRSIRTVPYGAVACVVAQNVGDGPDSV</sequence>
<proteinExistence type="predicted"/>
<dbReference type="AlphaFoldDB" id="A0A3N3ZNW2"/>
<evidence type="ECO:0000313" key="2">
    <source>
        <dbReference type="Proteomes" id="UP000270616"/>
    </source>
</evidence>
<protein>
    <submittedName>
        <fullName evidence="1">Uncharacterized protein</fullName>
    </submittedName>
</protein>
<gene>
    <name evidence="1" type="ORF">EDL96_09040</name>
</gene>
<dbReference type="Proteomes" id="UP000270616">
    <property type="component" value="Unassembled WGS sequence"/>
</dbReference>
<accession>A0A3N3ZNW2</accession>
<dbReference type="EMBL" id="RKMF01000011">
    <property type="protein sequence ID" value="ROZ62614.1"/>
    <property type="molecule type" value="Genomic_DNA"/>
</dbReference>
<keyword evidence="2" id="KW-1185">Reference proteome</keyword>